<evidence type="ECO:0000259" key="1">
    <source>
        <dbReference type="Pfam" id="PF00005"/>
    </source>
</evidence>
<dbReference type="EMBL" id="UATH01000001">
    <property type="protein sequence ID" value="SPY08104.1"/>
    <property type="molecule type" value="Genomic_DNA"/>
</dbReference>
<keyword evidence="2" id="KW-0067">ATP-binding</keyword>
<evidence type="ECO:0000313" key="4">
    <source>
        <dbReference type="Proteomes" id="UP000250242"/>
    </source>
</evidence>
<dbReference type="EC" id="3.6.3.-" evidence="2"/>
<dbReference type="Gene3D" id="3.40.50.300">
    <property type="entry name" value="P-loop containing nucleotide triphosphate hydrolases"/>
    <property type="match status" value="1"/>
</dbReference>
<evidence type="ECO:0000313" key="2">
    <source>
        <dbReference type="EMBL" id="SPY08104.1"/>
    </source>
</evidence>
<name>A0A2X1WHL9_9BURK</name>
<organism evidence="2 4">
    <name type="scientific">Oligella urethralis</name>
    <dbReference type="NCBI Taxonomy" id="90245"/>
    <lineage>
        <taxon>Bacteria</taxon>
        <taxon>Pseudomonadati</taxon>
        <taxon>Pseudomonadota</taxon>
        <taxon>Betaproteobacteria</taxon>
        <taxon>Burkholderiales</taxon>
        <taxon>Alcaligenaceae</taxon>
        <taxon>Oligella</taxon>
    </lineage>
</organism>
<dbReference type="GO" id="GO:0016887">
    <property type="term" value="F:ATP hydrolysis activity"/>
    <property type="evidence" value="ECO:0007669"/>
    <property type="project" value="InterPro"/>
</dbReference>
<evidence type="ECO:0000313" key="3">
    <source>
        <dbReference type="EMBL" id="SPY31840.1"/>
    </source>
</evidence>
<dbReference type="GO" id="GO:0005886">
    <property type="term" value="C:plasma membrane"/>
    <property type="evidence" value="ECO:0007669"/>
    <property type="project" value="TreeGrafter"/>
</dbReference>
<dbReference type="InterPro" id="IPR003439">
    <property type="entry name" value="ABC_transporter-like_ATP-bd"/>
</dbReference>
<keyword evidence="2" id="KW-0378">Hydrolase</keyword>
<accession>A0A2X1WHL9</accession>
<dbReference type="Proteomes" id="UP000250242">
    <property type="component" value="Unassembled WGS sequence"/>
</dbReference>
<dbReference type="GO" id="GO:0022857">
    <property type="term" value="F:transmembrane transporter activity"/>
    <property type="evidence" value="ECO:0007669"/>
    <property type="project" value="TreeGrafter"/>
</dbReference>
<reference evidence="2 4" key="1">
    <citation type="submission" date="2018-06" db="EMBL/GenBank/DDBJ databases">
        <authorList>
            <consortium name="Pathogen Informatics"/>
            <person name="Doyle S."/>
        </authorList>
    </citation>
    <scope>NUCLEOTIDE SEQUENCE [LARGE SCALE GENOMIC DNA]</scope>
    <source>
        <strain evidence="2 4">NCTC11009</strain>
    </source>
</reference>
<gene>
    <name evidence="2" type="primary">macB_1</name>
    <name evidence="3" type="synonym">macB_2</name>
    <name evidence="2" type="ORF">NCTC11009_01321</name>
    <name evidence="3" type="ORF">NCTC11009_02731</name>
</gene>
<dbReference type="EMBL" id="UATH01000016">
    <property type="protein sequence ID" value="SPY31840.1"/>
    <property type="molecule type" value="Genomic_DNA"/>
</dbReference>
<dbReference type="PANTHER" id="PTHR24220:SF692">
    <property type="entry name" value="ABC TRANSPORTER DOMAIN-CONTAINING PROTEIN"/>
    <property type="match status" value="1"/>
</dbReference>
<sequence length="126" mass="14238">MPQKLNLISGTIEENLNILEPNIEPSKILDMLRRLNFEHNTNTPVSQLSGGERQRLLLVLSLLRGTPIILLDEPTSALNKELSILTMKIIKEHVERHNNTVLLVTHDEEVASLADKVYKLDGQIIL</sequence>
<dbReference type="InterPro" id="IPR027417">
    <property type="entry name" value="P-loop_NTPase"/>
</dbReference>
<dbReference type="PANTHER" id="PTHR24220">
    <property type="entry name" value="IMPORT ATP-BINDING PROTEIN"/>
    <property type="match status" value="1"/>
</dbReference>
<dbReference type="AlphaFoldDB" id="A0A2X1WHL9"/>
<feature type="domain" description="ABC transporter" evidence="1">
    <location>
        <begin position="2"/>
        <end position="76"/>
    </location>
</feature>
<proteinExistence type="predicted"/>
<dbReference type="GO" id="GO:0005524">
    <property type="term" value="F:ATP binding"/>
    <property type="evidence" value="ECO:0007669"/>
    <property type="project" value="UniProtKB-KW"/>
</dbReference>
<protein>
    <submittedName>
        <fullName evidence="2">Macrolide export ATP-binding/permease protein MacB</fullName>
        <ecNumber evidence="2">3.6.3.-</ecNumber>
    </submittedName>
</protein>
<dbReference type="Pfam" id="PF00005">
    <property type="entry name" value="ABC_tran"/>
    <property type="match status" value="1"/>
</dbReference>
<keyword evidence="2" id="KW-0547">Nucleotide-binding</keyword>
<dbReference type="SUPFAM" id="SSF52540">
    <property type="entry name" value="P-loop containing nucleoside triphosphate hydrolases"/>
    <property type="match status" value="1"/>
</dbReference>
<dbReference type="InterPro" id="IPR015854">
    <property type="entry name" value="ABC_transpr_LolD-like"/>
</dbReference>